<comment type="caution">
    <text evidence="1">The sequence shown here is derived from an EMBL/GenBank/DDBJ whole genome shotgun (WGS) entry which is preliminary data.</text>
</comment>
<sequence>MAETTKSVAEWRLPLHSWDTHVHVFEPSKYPYALARAYTPEIATYEQLLAFNGNLTISHTPQNLVLVQPSPYGTDNSLIIDLLKNHSSCSIGGEGKLRAITVFNETQVSDDQLKEWDNLGVRGFRINTEASSSGTDYEHLKARINDTAKRVNEYKNWKCQLFISGEDWDHIYDTIKDLPLPVIADHQGGMKGTSALPANVTSVTEQPGYKSLLSLAKAGHVYIKVSGFYRSSKLTTGGYDDLEPLIKEFAKEVPDRLIWASDWPHTGSGANRTEANKLIPEKFRVVNDAAVLQNVRKWVGPDVWRRMMVDTPVKVYE</sequence>
<keyword evidence="2" id="KW-1185">Reference proteome</keyword>
<gene>
    <name evidence="1" type="ORF">BU25DRAFT_350595</name>
</gene>
<dbReference type="Proteomes" id="UP000799754">
    <property type="component" value="Unassembled WGS sequence"/>
</dbReference>
<accession>A0ACB6RME2</accession>
<evidence type="ECO:0000313" key="2">
    <source>
        <dbReference type="Proteomes" id="UP000799754"/>
    </source>
</evidence>
<protein>
    <submittedName>
        <fullName evidence="1">Uncharacterized protein</fullName>
    </submittedName>
</protein>
<evidence type="ECO:0000313" key="1">
    <source>
        <dbReference type="EMBL" id="KAF2623196.1"/>
    </source>
</evidence>
<organism evidence="1 2">
    <name type="scientific">Macroventuria anomochaeta</name>
    <dbReference type="NCBI Taxonomy" id="301207"/>
    <lineage>
        <taxon>Eukaryota</taxon>
        <taxon>Fungi</taxon>
        <taxon>Dikarya</taxon>
        <taxon>Ascomycota</taxon>
        <taxon>Pezizomycotina</taxon>
        <taxon>Dothideomycetes</taxon>
        <taxon>Pleosporomycetidae</taxon>
        <taxon>Pleosporales</taxon>
        <taxon>Pleosporineae</taxon>
        <taxon>Didymellaceae</taxon>
        <taxon>Macroventuria</taxon>
    </lineage>
</organism>
<name>A0ACB6RME2_9PLEO</name>
<dbReference type="EMBL" id="MU006738">
    <property type="protein sequence ID" value="KAF2623196.1"/>
    <property type="molecule type" value="Genomic_DNA"/>
</dbReference>
<reference evidence="1" key="1">
    <citation type="journal article" date="2020" name="Stud. Mycol.">
        <title>101 Dothideomycetes genomes: a test case for predicting lifestyles and emergence of pathogens.</title>
        <authorList>
            <person name="Haridas S."/>
            <person name="Albert R."/>
            <person name="Binder M."/>
            <person name="Bloem J."/>
            <person name="Labutti K."/>
            <person name="Salamov A."/>
            <person name="Andreopoulos B."/>
            <person name="Baker S."/>
            <person name="Barry K."/>
            <person name="Bills G."/>
            <person name="Bluhm B."/>
            <person name="Cannon C."/>
            <person name="Castanera R."/>
            <person name="Culley D."/>
            <person name="Daum C."/>
            <person name="Ezra D."/>
            <person name="Gonzalez J."/>
            <person name="Henrissat B."/>
            <person name="Kuo A."/>
            <person name="Liang C."/>
            <person name="Lipzen A."/>
            <person name="Lutzoni F."/>
            <person name="Magnuson J."/>
            <person name="Mondo S."/>
            <person name="Nolan M."/>
            <person name="Ohm R."/>
            <person name="Pangilinan J."/>
            <person name="Park H.-J."/>
            <person name="Ramirez L."/>
            <person name="Alfaro M."/>
            <person name="Sun H."/>
            <person name="Tritt A."/>
            <person name="Yoshinaga Y."/>
            <person name="Zwiers L.-H."/>
            <person name="Turgeon B."/>
            <person name="Goodwin S."/>
            <person name="Spatafora J."/>
            <person name="Crous P."/>
            <person name="Grigoriev I."/>
        </authorList>
    </citation>
    <scope>NUCLEOTIDE SEQUENCE</scope>
    <source>
        <strain evidence="1">CBS 525.71</strain>
    </source>
</reference>
<proteinExistence type="predicted"/>